<feature type="domain" description="O-antigen ligase-related" evidence="7">
    <location>
        <begin position="232"/>
        <end position="370"/>
    </location>
</feature>
<evidence type="ECO:0000256" key="1">
    <source>
        <dbReference type="ARBA" id="ARBA00004141"/>
    </source>
</evidence>
<feature type="transmembrane region" description="Helical" evidence="6">
    <location>
        <begin position="52"/>
        <end position="71"/>
    </location>
</feature>
<evidence type="ECO:0000256" key="5">
    <source>
        <dbReference type="SAM" id="MobiDB-lite"/>
    </source>
</evidence>
<dbReference type="Pfam" id="PF04932">
    <property type="entry name" value="Wzy_C"/>
    <property type="match status" value="1"/>
</dbReference>
<feature type="transmembrane region" description="Helical" evidence="6">
    <location>
        <begin position="77"/>
        <end position="97"/>
    </location>
</feature>
<feature type="transmembrane region" description="Helical" evidence="6">
    <location>
        <begin position="233"/>
        <end position="258"/>
    </location>
</feature>
<evidence type="ECO:0000313" key="8">
    <source>
        <dbReference type="EMBL" id="MDM7887440.1"/>
    </source>
</evidence>
<keyword evidence="9" id="KW-1185">Reference proteome</keyword>
<keyword evidence="4 6" id="KW-0472">Membrane</keyword>
<protein>
    <submittedName>
        <fullName evidence="8">O-antigen ligase family protein</fullName>
    </submittedName>
</protein>
<accession>A0ABT7TCY6</accession>
<keyword evidence="2 6" id="KW-0812">Transmembrane</keyword>
<evidence type="ECO:0000259" key="7">
    <source>
        <dbReference type="Pfam" id="PF04932"/>
    </source>
</evidence>
<dbReference type="Proteomes" id="UP001235720">
    <property type="component" value="Unassembled WGS sequence"/>
</dbReference>
<feature type="transmembrane region" description="Helical" evidence="6">
    <location>
        <begin position="202"/>
        <end position="221"/>
    </location>
</feature>
<keyword evidence="8" id="KW-0436">Ligase</keyword>
<dbReference type="EMBL" id="JAUCMM010000001">
    <property type="protein sequence ID" value="MDM7887440.1"/>
    <property type="molecule type" value="Genomic_DNA"/>
</dbReference>
<reference evidence="8 9" key="1">
    <citation type="submission" date="2023-06" db="EMBL/GenBank/DDBJ databases">
        <authorList>
            <person name="Feng G."/>
            <person name="Li J."/>
            <person name="Zhu H."/>
        </authorList>
    </citation>
    <scope>NUCLEOTIDE SEQUENCE [LARGE SCALE GENOMIC DNA]</scope>
    <source>
        <strain evidence="8 9">RHCJP20</strain>
    </source>
</reference>
<dbReference type="RefSeq" id="WP_289469162.1">
    <property type="nucleotide sequence ID" value="NZ_JAUCMM010000001.1"/>
</dbReference>
<dbReference type="GO" id="GO:0016874">
    <property type="term" value="F:ligase activity"/>
    <property type="evidence" value="ECO:0007669"/>
    <property type="project" value="UniProtKB-KW"/>
</dbReference>
<keyword evidence="3 6" id="KW-1133">Transmembrane helix</keyword>
<feature type="transmembrane region" description="Helical" evidence="6">
    <location>
        <begin position="104"/>
        <end position="123"/>
    </location>
</feature>
<proteinExistence type="predicted"/>
<gene>
    <name evidence="8" type="ORF">QUG98_03135</name>
</gene>
<feature type="transmembrane region" description="Helical" evidence="6">
    <location>
        <begin position="129"/>
        <end position="147"/>
    </location>
</feature>
<sequence length="481" mass="50391">MSDLRGNVLQLVAGAVTVAAVVAGVVYSPIVAAAGVAAVAIFMFALVKGHGAYRGVAVLGAIIASVVIPPLHTGVPGWFGMAAGAAWLIVFGLLSAGGGSRRDWGTYSVFALLSVVGLASTALIEPFPYVGLVMLFLLAVGFFSRGLRSREWAIVRLGIVVVAVIEALLCVVEFIVFHGDPLDEKAGPHPVLAEFTRPEGTLGHPIVAGVAMLAGLSLVLASTRRFRFKPTVIVVLLGGIFATGSSSVYIAALVGVLLQTVLTGRSGWRVVKGAAVAAVGTYLIFHENFLAPLVDDVSGNNSTHRLNSIKAIPDLLTLRPVHEGLFGSGWGSEARNYQNGYIRNDYFFSVDNMFATSMMAAGVIGFALFCVLLLRAFARADARGRILIVTLAVMLFSFDVLQWASSGSLMLVVLLNTQRRRPDSLNEVLEGNAASLQPIAVAAGLLQPAHAAPGTNGSLPHRRTGGALPERPTGVHGSPVQ</sequence>
<dbReference type="InterPro" id="IPR007016">
    <property type="entry name" value="O-antigen_ligase-rel_domated"/>
</dbReference>
<name>A0ABT7TCY6_9MICO</name>
<feature type="transmembrane region" description="Helical" evidence="6">
    <location>
        <begin position="12"/>
        <end position="45"/>
    </location>
</feature>
<feature type="transmembrane region" description="Helical" evidence="6">
    <location>
        <begin position="353"/>
        <end position="374"/>
    </location>
</feature>
<evidence type="ECO:0000256" key="4">
    <source>
        <dbReference type="ARBA" id="ARBA00023136"/>
    </source>
</evidence>
<organism evidence="8 9">
    <name type="scientific">Curtobacterium subtropicum</name>
    <dbReference type="NCBI Taxonomy" id="3055138"/>
    <lineage>
        <taxon>Bacteria</taxon>
        <taxon>Bacillati</taxon>
        <taxon>Actinomycetota</taxon>
        <taxon>Actinomycetes</taxon>
        <taxon>Micrococcales</taxon>
        <taxon>Microbacteriaceae</taxon>
        <taxon>Curtobacterium</taxon>
    </lineage>
</organism>
<feature type="region of interest" description="Disordered" evidence="5">
    <location>
        <begin position="453"/>
        <end position="481"/>
    </location>
</feature>
<evidence type="ECO:0000256" key="2">
    <source>
        <dbReference type="ARBA" id="ARBA00022692"/>
    </source>
</evidence>
<feature type="transmembrane region" description="Helical" evidence="6">
    <location>
        <begin position="386"/>
        <end position="415"/>
    </location>
</feature>
<evidence type="ECO:0000313" key="9">
    <source>
        <dbReference type="Proteomes" id="UP001235720"/>
    </source>
</evidence>
<evidence type="ECO:0000256" key="6">
    <source>
        <dbReference type="SAM" id="Phobius"/>
    </source>
</evidence>
<comment type="subcellular location">
    <subcellularLocation>
        <location evidence="1">Membrane</location>
        <topology evidence="1">Multi-pass membrane protein</topology>
    </subcellularLocation>
</comment>
<comment type="caution">
    <text evidence="8">The sequence shown here is derived from an EMBL/GenBank/DDBJ whole genome shotgun (WGS) entry which is preliminary data.</text>
</comment>
<evidence type="ECO:0000256" key="3">
    <source>
        <dbReference type="ARBA" id="ARBA00022989"/>
    </source>
</evidence>
<feature type="transmembrane region" description="Helical" evidence="6">
    <location>
        <begin position="154"/>
        <end position="177"/>
    </location>
</feature>